<comment type="similarity">
    <text evidence="1">Belongs to the TrbE/VirB4 family.</text>
</comment>
<dbReference type="Gene3D" id="3.40.50.300">
    <property type="entry name" value="P-loop containing nucleotide triphosphate hydrolases"/>
    <property type="match status" value="1"/>
</dbReference>
<dbReference type="Pfam" id="PF03135">
    <property type="entry name" value="CagE_TrbE_VirB"/>
    <property type="match status" value="1"/>
</dbReference>
<feature type="domain" description="TraG P-loop" evidence="3">
    <location>
        <begin position="462"/>
        <end position="730"/>
    </location>
</feature>
<dbReference type="InterPro" id="IPR051162">
    <property type="entry name" value="T4SS_component"/>
</dbReference>
<accession>A0A6H0G073</accession>
<dbReference type="PANTHER" id="PTHR30121:SF6">
    <property type="entry name" value="SLR6007 PROTEIN"/>
    <property type="match status" value="1"/>
</dbReference>
<sequence>MGNIFSKPLNLHSSFDELMPKYTLHVDDKIVNLKNDRLLMVIKIEGINFESLNDSDIQDKNNSINRIVTDITNQYPDQVQFHANVIRSKIHANANYKFPSPFVQKFHDKYIERFNKQDYFETGFYLSIVFKYDNFEQAILDLREIESIIVPILSEWQPHVLRTYKRVNGIRVKDIFIEDEDTEEEIIAKEKYIDYVQKNGVTYSEIQEYLGFLINLKWQPVPVSAGFITNSLPEVELYFGHDIVEIRHSDYRKWATCLDLKDFPETTKVGMFDLPILDQKFEFILNFSFLGMNKHRSKALIQDKLNQFLSVGDKATYQQQELDAALGHIASGSVCLGVFNASAVCLGNSTQEAHKNASAFRSLFLKESATIFNKVSLSAPISYFSILPAQDTLARPVPKSSRVFSSVFCMHSYATGKAFFNPLGDGTAIMPIETESKNLYHFNFHATAQHENRIGQPDAGHTLIFGTTGSGKSVLQCALQSFATRFDCQLFALDKDRSMELFIRSLGGDYFLLRDGERTGLNPFQFEVNPSPKLKLFVAKLVCSLVREHEGYLSASDEEKITAGVNTIFEMEFKDRRLGYIIQTLPEELDNKNSLVTRLNKWVGNGLYAWVLDNPVNTFDTANFKYVGFDLTSILVKDNPVTEPVLACLFFLKDKMLMKGISKQIPTFFSVEEYWLPANIPLTSDPMKNSLKVGRKLLECMILITQQPEDATECLIAATVKQQTVTKIFLPNPSADKDGYMSVGLTEKEFLRVKELDQNSRVFLVKQNGKAAFARLNLNGFNDELAVFSAQAKTLNAIDELMDDEEYSQYVFNKQPEKWLPKFFKMVRSDSTANYDLEQFKRVN</sequence>
<gene>
    <name evidence="4" type="ORF">G8E09_19635</name>
</gene>
<dbReference type="InterPro" id="IPR018145">
    <property type="entry name" value="CagE_TrbE_VirB_cntrl_dom"/>
</dbReference>
<dbReference type="EMBL" id="CP049808">
    <property type="protein sequence ID" value="QIT20023.1"/>
    <property type="molecule type" value="Genomic_DNA"/>
</dbReference>
<dbReference type="SUPFAM" id="SSF52540">
    <property type="entry name" value="P-loop containing nucleoside triphosphate hydrolases"/>
    <property type="match status" value="1"/>
</dbReference>
<evidence type="ECO:0000313" key="5">
    <source>
        <dbReference type="Proteomes" id="UP000501692"/>
    </source>
</evidence>
<geneLocation type="plasmid" evidence="5">
    <name>pa1254_2</name>
</geneLocation>
<evidence type="ECO:0000313" key="4">
    <source>
        <dbReference type="EMBL" id="QIT20023.1"/>
    </source>
</evidence>
<proteinExistence type="inferred from homology"/>
<protein>
    <submittedName>
        <fullName evidence="4">Uncharacterized protein</fullName>
    </submittedName>
</protein>
<dbReference type="Pfam" id="PF19044">
    <property type="entry name" value="P-loop_TraG"/>
    <property type="match status" value="1"/>
</dbReference>
<dbReference type="AlphaFoldDB" id="A0A6H0G073"/>
<dbReference type="PANTHER" id="PTHR30121">
    <property type="entry name" value="UNCHARACTERIZED PROTEIN YJGR-RELATED"/>
    <property type="match status" value="1"/>
</dbReference>
<name>A0A6H0G073_ACIPI</name>
<organism evidence="4 5">
    <name type="scientific">Acinetobacter pittii</name>
    <name type="common">Acinetobacter genomosp. 3</name>
    <dbReference type="NCBI Taxonomy" id="48296"/>
    <lineage>
        <taxon>Bacteria</taxon>
        <taxon>Pseudomonadati</taxon>
        <taxon>Pseudomonadota</taxon>
        <taxon>Gammaproteobacteria</taxon>
        <taxon>Moraxellales</taxon>
        <taxon>Moraxellaceae</taxon>
        <taxon>Acinetobacter</taxon>
        <taxon>Acinetobacter calcoaceticus/baumannii complex</taxon>
    </lineage>
</organism>
<dbReference type="InterPro" id="IPR043964">
    <property type="entry name" value="P-loop_TraG"/>
</dbReference>
<evidence type="ECO:0000259" key="2">
    <source>
        <dbReference type="Pfam" id="PF03135"/>
    </source>
</evidence>
<dbReference type="GO" id="GO:0005524">
    <property type="term" value="F:ATP binding"/>
    <property type="evidence" value="ECO:0007669"/>
    <property type="project" value="InterPro"/>
</dbReference>
<dbReference type="InterPro" id="IPR027417">
    <property type="entry name" value="P-loop_NTPase"/>
</dbReference>
<dbReference type="Gene3D" id="1.10.8.730">
    <property type="match status" value="1"/>
</dbReference>
<dbReference type="RefSeq" id="WP_167564507.1">
    <property type="nucleotide sequence ID" value="NZ_CP049808.1"/>
</dbReference>
<evidence type="ECO:0000259" key="3">
    <source>
        <dbReference type="Pfam" id="PF19044"/>
    </source>
</evidence>
<dbReference type="Proteomes" id="UP000501692">
    <property type="component" value="Plasmid pA1254_2"/>
</dbReference>
<keyword evidence="4" id="KW-0614">Plasmid</keyword>
<evidence type="ECO:0000256" key="1">
    <source>
        <dbReference type="ARBA" id="ARBA00006512"/>
    </source>
</evidence>
<reference evidence="4 5" key="1">
    <citation type="submission" date="2020-03" db="EMBL/GenBank/DDBJ databases">
        <authorList>
            <person name="Zhang L."/>
            <person name="Han X."/>
            <person name="Chen Y."/>
            <person name="Yu Y."/>
        </authorList>
    </citation>
    <scope>NUCLEOTIDE SEQUENCE [LARGE SCALE GENOMIC DNA]</scope>
    <source>
        <strain evidence="4 5">A1254</strain>
        <plasmid evidence="5">pa1254_2</plasmid>
    </source>
</reference>
<feature type="domain" description="CagE TrbE VirB component of type IV transporter system central" evidence="2">
    <location>
        <begin position="197"/>
        <end position="390"/>
    </location>
</feature>